<keyword evidence="2" id="KW-0812">Transmembrane</keyword>
<comment type="caution">
    <text evidence="6">The sequence shown here is derived from an EMBL/GenBank/DDBJ whole genome shotgun (WGS) entry which is preliminary data.</text>
</comment>
<keyword evidence="2" id="KW-1133">Transmembrane helix</keyword>
<dbReference type="Gene3D" id="2.60.40.3050">
    <property type="match status" value="1"/>
</dbReference>
<keyword evidence="3" id="KW-0732">Signal</keyword>
<dbReference type="AlphaFoldDB" id="A0A430AP16"/>
<evidence type="ECO:0000313" key="7">
    <source>
        <dbReference type="Proteomes" id="UP000287605"/>
    </source>
</evidence>
<dbReference type="InterPro" id="IPR055382">
    <property type="entry name" value="DUF7601"/>
</dbReference>
<dbReference type="OrthoDB" id="3191594at2"/>
<evidence type="ECO:0000256" key="3">
    <source>
        <dbReference type="SAM" id="SignalP"/>
    </source>
</evidence>
<dbReference type="Pfam" id="PF24547">
    <property type="entry name" value="DUF7601"/>
    <property type="match status" value="1"/>
</dbReference>
<feature type="domain" description="DUF7601" evidence="5">
    <location>
        <begin position="237"/>
        <end position="361"/>
    </location>
</feature>
<keyword evidence="7" id="KW-1185">Reference proteome</keyword>
<feature type="signal peptide" evidence="3">
    <location>
        <begin position="1"/>
        <end position="27"/>
    </location>
</feature>
<reference evidence="6 7" key="1">
    <citation type="submission" date="2017-05" db="EMBL/GenBank/DDBJ databases">
        <title>Vagococcus spp. assemblies.</title>
        <authorList>
            <person name="Gulvik C.A."/>
        </authorList>
    </citation>
    <scope>NUCLEOTIDE SEQUENCE [LARGE SCALE GENOMIC DNA]</scope>
    <source>
        <strain evidence="6 7">CCUG 51432</strain>
    </source>
</reference>
<evidence type="ECO:0000259" key="4">
    <source>
        <dbReference type="Pfam" id="PF12892"/>
    </source>
</evidence>
<dbReference type="Proteomes" id="UP000287605">
    <property type="component" value="Unassembled WGS sequence"/>
</dbReference>
<feature type="transmembrane region" description="Helical" evidence="2">
    <location>
        <begin position="375"/>
        <end position="393"/>
    </location>
</feature>
<dbReference type="InterPro" id="IPR022464">
    <property type="entry name" value="Strep_pil_isopept_link"/>
</dbReference>
<sequence length="400" mass="42591">MKKLLGKIVAFASVLSLAFVATETVLAAPGDEGEAPVNDIRLSKTFHTPDKDSVDLKDKTFTFRFKVGGEPGDEKNKPTFTPHGSDVVDDKVVAPTLVIPDLVFTGTDKGTVENGVKTTYKQTDNLFKLLDFKDKPAGVYEYTITEEADTNTLGAGEEIKYDGAEYTLRVYVSRDDKGNPVVDGGTVQGPDGKVDPGPTDPIDPGEGGGDNEVVAANGFNFVNIYTKNAGSPDGEASLVITKEIAGNLKNTADEFTFTINLGQSVLAGDDVYDLVVDGKADPIKVKANGTDVEFTLKGGQNATLKGVSAGVNMTVVETKHGDYKPSHILTLNGDPATEPSSTTEASGLLGENENKAAYTNTWNKTTPTGVILKNMPYVMLMLVSLGGFAFYVVSKKRREV</sequence>
<evidence type="ECO:0000259" key="5">
    <source>
        <dbReference type="Pfam" id="PF24547"/>
    </source>
</evidence>
<accession>A0A430AP16</accession>
<feature type="chain" id="PRO_5019404068" evidence="3">
    <location>
        <begin position="28"/>
        <end position="400"/>
    </location>
</feature>
<feature type="region of interest" description="Disordered" evidence="1">
    <location>
        <begin position="179"/>
        <end position="207"/>
    </location>
</feature>
<organism evidence="6 7">
    <name type="scientific">Vagococcus elongatus</name>
    <dbReference type="NCBI Taxonomy" id="180344"/>
    <lineage>
        <taxon>Bacteria</taxon>
        <taxon>Bacillati</taxon>
        <taxon>Bacillota</taxon>
        <taxon>Bacilli</taxon>
        <taxon>Lactobacillales</taxon>
        <taxon>Enterococcaceae</taxon>
        <taxon>Vagococcus</taxon>
    </lineage>
</organism>
<dbReference type="RefSeq" id="WP_126809750.1">
    <property type="nucleotide sequence ID" value="NZ_NGKA01000018.1"/>
</dbReference>
<feature type="domain" description="Streptococcal pilin isopeptide linkage" evidence="4">
    <location>
        <begin position="42"/>
        <end position="178"/>
    </location>
</feature>
<dbReference type="InterPro" id="IPR038174">
    <property type="entry name" value="Strep_pil_link_sf"/>
</dbReference>
<evidence type="ECO:0000313" key="6">
    <source>
        <dbReference type="EMBL" id="RSU09861.1"/>
    </source>
</evidence>
<dbReference type="Gene3D" id="2.60.40.1140">
    <property type="entry name" value="Collagen-binding surface protein Cna, B-type domain"/>
    <property type="match status" value="1"/>
</dbReference>
<dbReference type="EMBL" id="NGKA01000018">
    <property type="protein sequence ID" value="RSU09861.1"/>
    <property type="molecule type" value="Genomic_DNA"/>
</dbReference>
<keyword evidence="2" id="KW-0472">Membrane</keyword>
<protein>
    <submittedName>
        <fullName evidence="6">Uncharacterized protein</fullName>
    </submittedName>
</protein>
<evidence type="ECO:0000256" key="1">
    <source>
        <dbReference type="SAM" id="MobiDB-lite"/>
    </source>
</evidence>
<proteinExistence type="predicted"/>
<evidence type="ECO:0000256" key="2">
    <source>
        <dbReference type="SAM" id="Phobius"/>
    </source>
</evidence>
<dbReference type="Pfam" id="PF12892">
    <property type="entry name" value="FctA"/>
    <property type="match status" value="1"/>
</dbReference>
<name>A0A430AP16_9ENTE</name>
<feature type="region of interest" description="Disordered" evidence="1">
    <location>
        <begin position="332"/>
        <end position="352"/>
    </location>
</feature>
<gene>
    <name evidence="6" type="ORF">CBF29_10855</name>
</gene>